<protein>
    <recommendedName>
        <fullName evidence="3">Lipoprotein</fullName>
    </recommendedName>
</protein>
<accession>A0A1Y6D0P5</accession>
<gene>
    <name evidence="1" type="ORF">SAMN02949497_1718</name>
</gene>
<reference evidence="1 2" key="1">
    <citation type="submission" date="2016-12" db="EMBL/GenBank/DDBJ databases">
        <authorList>
            <person name="Song W.-J."/>
            <person name="Kurnit D.M."/>
        </authorList>
    </citation>
    <scope>NUCLEOTIDE SEQUENCE [LARGE SCALE GENOMIC DNA]</scope>
    <source>
        <strain evidence="1 2">175</strain>
    </source>
</reference>
<organism evidence="1 2">
    <name type="scientific">Methylomagnum ishizawai</name>
    <dbReference type="NCBI Taxonomy" id="1760988"/>
    <lineage>
        <taxon>Bacteria</taxon>
        <taxon>Pseudomonadati</taxon>
        <taxon>Pseudomonadota</taxon>
        <taxon>Gammaproteobacteria</taxon>
        <taxon>Methylococcales</taxon>
        <taxon>Methylococcaceae</taxon>
        <taxon>Methylomagnum</taxon>
    </lineage>
</organism>
<sequence length="160" mass="17386">MDINPIRWGWLAGLALMAAGCGEAEPLDVDHVLSVTDFPFTLSGRPAVTVHLGGDQDNHLSITLRREDIRAGFEACLHCDVTGPVAVDADWRGTHFVHGAPLGTSYFVAIEAIDPATKKATLRVAVDLSAADQSRHIMMDARRFEVSGTDFDHLTQPPKR</sequence>
<evidence type="ECO:0000313" key="1">
    <source>
        <dbReference type="EMBL" id="SMF94403.1"/>
    </source>
</evidence>
<dbReference type="AlphaFoldDB" id="A0A1Y6D0P5"/>
<name>A0A1Y6D0P5_9GAMM</name>
<evidence type="ECO:0000313" key="2">
    <source>
        <dbReference type="Proteomes" id="UP000192923"/>
    </source>
</evidence>
<proteinExistence type="predicted"/>
<keyword evidence="2" id="KW-1185">Reference proteome</keyword>
<dbReference type="Proteomes" id="UP000192923">
    <property type="component" value="Unassembled WGS sequence"/>
</dbReference>
<dbReference type="EMBL" id="FXAM01000001">
    <property type="protein sequence ID" value="SMF94403.1"/>
    <property type="molecule type" value="Genomic_DNA"/>
</dbReference>
<dbReference type="PROSITE" id="PS51257">
    <property type="entry name" value="PROKAR_LIPOPROTEIN"/>
    <property type="match status" value="1"/>
</dbReference>
<dbReference type="RefSeq" id="WP_085211755.1">
    <property type="nucleotide sequence ID" value="NZ_FXAM01000001.1"/>
</dbReference>
<evidence type="ECO:0008006" key="3">
    <source>
        <dbReference type="Google" id="ProtNLM"/>
    </source>
</evidence>
<dbReference type="STRING" id="1760988.SAMN02949497_1718"/>